<dbReference type="Gene3D" id="3.30.1330.70">
    <property type="entry name" value="Holliday junction resolvase RusA"/>
    <property type="match status" value="1"/>
</dbReference>
<name>A0A430AVY7_9ENTE</name>
<organism evidence="1 2">
    <name type="scientific">Vagococcus elongatus</name>
    <dbReference type="NCBI Taxonomy" id="180344"/>
    <lineage>
        <taxon>Bacteria</taxon>
        <taxon>Bacillati</taxon>
        <taxon>Bacillota</taxon>
        <taxon>Bacilli</taxon>
        <taxon>Lactobacillales</taxon>
        <taxon>Enterococcaceae</taxon>
        <taxon>Vagococcus</taxon>
    </lineage>
</organism>
<keyword evidence="2" id="KW-1185">Reference proteome</keyword>
<dbReference type="Pfam" id="PF05866">
    <property type="entry name" value="RusA"/>
    <property type="match status" value="1"/>
</dbReference>
<evidence type="ECO:0000313" key="2">
    <source>
        <dbReference type="Proteomes" id="UP000287605"/>
    </source>
</evidence>
<dbReference type="AlphaFoldDB" id="A0A430AVY7"/>
<evidence type="ECO:0000313" key="1">
    <source>
        <dbReference type="EMBL" id="RSU12211.1"/>
    </source>
</evidence>
<dbReference type="InterPro" id="IPR036614">
    <property type="entry name" value="RusA-like_sf"/>
</dbReference>
<proteinExistence type="predicted"/>
<reference evidence="1 2" key="1">
    <citation type="submission" date="2017-05" db="EMBL/GenBank/DDBJ databases">
        <title>Vagococcus spp. assemblies.</title>
        <authorList>
            <person name="Gulvik C.A."/>
        </authorList>
    </citation>
    <scope>NUCLEOTIDE SEQUENCE [LARGE SCALE GENOMIC DNA]</scope>
    <source>
        <strain evidence="1 2">CCUG 51432</strain>
    </source>
</reference>
<dbReference type="EMBL" id="NGKA01000008">
    <property type="protein sequence ID" value="RSU12211.1"/>
    <property type="molecule type" value="Genomic_DNA"/>
</dbReference>
<dbReference type="SUPFAM" id="SSF103084">
    <property type="entry name" value="Holliday junction resolvase RusA"/>
    <property type="match status" value="1"/>
</dbReference>
<dbReference type="RefSeq" id="WP_126808590.1">
    <property type="nucleotide sequence ID" value="NZ_NGKA01000008.1"/>
</dbReference>
<dbReference type="InterPro" id="IPR008822">
    <property type="entry name" value="Endonuclease_RusA-like"/>
</dbReference>
<dbReference type="OrthoDB" id="2395342at2"/>
<dbReference type="GO" id="GO:0006310">
    <property type="term" value="P:DNA recombination"/>
    <property type="evidence" value="ECO:0007669"/>
    <property type="project" value="InterPro"/>
</dbReference>
<dbReference type="Proteomes" id="UP000287605">
    <property type="component" value="Unassembled WGS sequence"/>
</dbReference>
<accession>A0A430AVY7</accession>
<protein>
    <submittedName>
        <fullName evidence="1">Uncharacterized protein</fullName>
    </submittedName>
</protein>
<dbReference type="GO" id="GO:0000287">
    <property type="term" value="F:magnesium ion binding"/>
    <property type="evidence" value="ECO:0007669"/>
    <property type="project" value="InterPro"/>
</dbReference>
<dbReference type="GO" id="GO:0006281">
    <property type="term" value="P:DNA repair"/>
    <property type="evidence" value="ECO:0007669"/>
    <property type="project" value="InterPro"/>
</dbReference>
<comment type="caution">
    <text evidence="1">The sequence shown here is derived from an EMBL/GenBank/DDBJ whole genome shotgun (WGS) entry which is preliminary data.</text>
</comment>
<sequence>MTEKFKMSLDALPISINNYLKYKVETKGGHSYPKQYESQESKDFKKYLRNKLKKEIKSQGWDINLTSDKTQHWYLELRFRLERAGEDTNNYYKVLMDALSGYLYEDDSNIHARTHRAWIDKDNPGFDFVLRRVQYVGLFDSKKQREEFINSNCSSCRFFREGKCKVLKDATDGRANIDFNIGSKTCEKYTKKKGK</sequence>
<gene>
    <name evidence="1" type="ORF">CBF29_06330</name>
</gene>